<dbReference type="InParanoid" id="A0A543AZW1"/>
<gene>
    <name evidence="2" type="ORF">FB566_3616</name>
</gene>
<evidence type="ECO:0000313" key="2">
    <source>
        <dbReference type="EMBL" id="TQL78040.1"/>
    </source>
</evidence>
<dbReference type="OrthoDB" id="7806295at2"/>
<keyword evidence="2" id="KW-0808">Transferase</keyword>
<protein>
    <submittedName>
        <fullName evidence="2">CDP-glycerol:poly(Glycerophosphate) glycerophosphotransferase</fullName>
    </submittedName>
</protein>
<dbReference type="RefSeq" id="WP_142041874.1">
    <property type="nucleotide sequence ID" value="NZ_JBHTGS010000001.1"/>
</dbReference>
<dbReference type="Gene3D" id="3.40.50.12580">
    <property type="match status" value="1"/>
</dbReference>
<dbReference type="InterPro" id="IPR043148">
    <property type="entry name" value="TagF_C"/>
</dbReference>
<evidence type="ECO:0000313" key="3">
    <source>
        <dbReference type="Proteomes" id="UP000317043"/>
    </source>
</evidence>
<dbReference type="SUPFAM" id="SSF53756">
    <property type="entry name" value="UDP-Glycosyltransferase/glycogen phosphorylase"/>
    <property type="match status" value="1"/>
</dbReference>
<evidence type="ECO:0000256" key="1">
    <source>
        <dbReference type="SAM" id="Phobius"/>
    </source>
</evidence>
<organism evidence="2 3">
    <name type="scientific">Stackebrandtia endophytica</name>
    <dbReference type="NCBI Taxonomy" id="1496996"/>
    <lineage>
        <taxon>Bacteria</taxon>
        <taxon>Bacillati</taxon>
        <taxon>Actinomycetota</taxon>
        <taxon>Actinomycetes</taxon>
        <taxon>Glycomycetales</taxon>
        <taxon>Glycomycetaceae</taxon>
        <taxon>Stackebrandtia</taxon>
    </lineage>
</organism>
<reference evidence="2 3" key="1">
    <citation type="submission" date="2019-06" db="EMBL/GenBank/DDBJ databases">
        <title>Sequencing the genomes of 1000 actinobacteria strains.</title>
        <authorList>
            <person name="Klenk H.-P."/>
        </authorList>
    </citation>
    <scope>NUCLEOTIDE SEQUENCE [LARGE SCALE GENOMIC DNA]</scope>
    <source>
        <strain evidence="2 3">DSM 45928</strain>
    </source>
</reference>
<dbReference type="Pfam" id="PF04464">
    <property type="entry name" value="Glyphos_transf"/>
    <property type="match status" value="1"/>
</dbReference>
<dbReference type="AlphaFoldDB" id="A0A543AZW1"/>
<feature type="transmembrane region" description="Helical" evidence="1">
    <location>
        <begin position="133"/>
        <end position="154"/>
    </location>
</feature>
<dbReference type="InterPro" id="IPR007554">
    <property type="entry name" value="Glycerophosphate_synth"/>
</dbReference>
<proteinExistence type="predicted"/>
<comment type="caution">
    <text evidence="2">The sequence shown here is derived from an EMBL/GenBank/DDBJ whole genome shotgun (WGS) entry which is preliminary data.</text>
</comment>
<feature type="transmembrane region" description="Helical" evidence="1">
    <location>
        <begin position="92"/>
        <end position="112"/>
    </location>
</feature>
<name>A0A543AZW1_9ACTN</name>
<keyword evidence="1" id="KW-0812">Transmembrane</keyword>
<keyword evidence="3" id="KW-1185">Reference proteome</keyword>
<keyword evidence="1" id="KW-1133">Transmembrane helix</keyword>
<sequence length="557" mass="60622">MRQLLTKLVGTALPYGLPVASVAAFLLVPNPWPGFLLAAATLLWGFWRWRLDGLGEFLLGRVLVVAALLIGFADGSYSGLTDRPVGIGVAEAISGTLLLALIAFEPRLVVALSTRRLATENLPVRRGPGEKWINPRSAYLLTSALTIGFWLTAVTGVDPWILTGACAVATVGFAGATVGAWYLRRRRPHAGDVGVVAAVRQHRPRFAVHFAAPPGSEYQLLMWLPYFDRIGDPYVVILRDRAFLPTMAAVTAAPVVVAPGIADVESVMVDGIRAVFYVNNSMQNTQCVRFAEYTHVQLMHGDSDKPASYNPISAMYDRIFVAGQAGIDRYHRHGIDIPTEKFRIVGHPQAARVLVPGGARPADRPPVLLYAPTWTGLSSDANFCSLPIAERICRTALERGATVIVRPHPYTRRNPAAARQLDAVEQLLAADAAQSGRDHKYGKVTSEQMSLIDCINAADVMVCDVSGAASDWLYSEKPFAITDMTGVGAGLVDEFPLAQAAYPVDRDAGNLSRVYDLLLDSDPLAQARHKMKQYYMGEFAPGEYEEGFLEAARDCYR</sequence>
<feature type="transmembrane region" description="Helical" evidence="1">
    <location>
        <begin position="160"/>
        <end position="183"/>
    </location>
</feature>
<accession>A0A543AZW1</accession>
<dbReference type="EMBL" id="VFOW01000001">
    <property type="protein sequence ID" value="TQL78040.1"/>
    <property type="molecule type" value="Genomic_DNA"/>
</dbReference>
<dbReference type="GO" id="GO:0016020">
    <property type="term" value="C:membrane"/>
    <property type="evidence" value="ECO:0007669"/>
    <property type="project" value="InterPro"/>
</dbReference>
<dbReference type="GO" id="GO:0047355">
    <property type="term" value="F:CDP-glycerol glycerophosphotransferase activity"/>
    <property type="evidence" value="ECO:0007669"/>
    <property type="project" value="InterPro"/>
</dbReference>
<feature type="transmembrane region" description="Helical" evidence="1">
    <location>
        <begin position="58"/>
        <end position="80"/>
    </location>
</feature>
<keyword evidence="1" id="KW-0472">Membrane</keyword>
<dbReference type="Proteomes" id="UP000317043">
    <property type="component" value="Unassembled WGS sequence"/>
</dbReference>